<accession>A0A3B0W885</accession>
<evidence type="ECO:0008006" key="2">
    <source>
        <dbReference type="Google" id="ProtNLM"/>
    </source>
</evidence>
<dbReference type="Pfam" id="PF06080">
    <property type="entry name" value="DUF938"/>
    <property type="match status" value="1"/>
</dbReference>
<dbReference type="InterPro" id="IPR029063">
    <property type="entry name" value="SAM-dependent_MTases_sf"/>
</dbReference>
<reference evidence="1" key="1">
    <citation type="submission" date="2018-06" db="EMBL/GenBank/DDBJ databases">
        <authorList>
            <person name="Zhirakovskaya E."/>
        </authorList>
    </citation>
    <scope>NUCLEOTIDE SEQUENCE</scope>
</reference>
<sequence>MNKPYSESCDQNKAAIFSIIAPVLSSVTNVLEIGSGTGQHALYFAKKIPHLKWHTSDCCSYIEGINMWLDDVDQKNVLPPFELNVSESQWPTLVVDTIFTANTLHIMSDEDVENFISGAAQLLDSQGGLLIYGPFNYDGSFTSESNERFDRWLKDRDVKSGIKNFEEIVSLVKKNGMRLVTDYEMPENNRILHFTKI</sequence>
<dbReference type="PANTHER" id="PTHR20974:SF0">
    <property type="entry name" value="UPF0585 PROTEIN CG18661"/>
    <property type="match status" value="1"/>
</dbReference>
<dbReference type="SUPFAM" id="SSF53335">
    <property type="entry name" value="S-adenosyl-L-methionine-dependent methyltransferases"/>
    <property type="match status" value="1"/>
</dbReference>
<dbReference type="PANTHER" id="PTHR20974">
    <property type="entry name" value="UPF0585 PROTEIN CG18661"/>
    <property type="match status" value="1"/>
</dbReference>
<proteinExistence type="predicted"/>
<gene>
    <name evidence="1" type="ORF">MNBD_GAMMA06-2237</name>
</gene>
<evidence type="ECO:0000313" key="1">
    <source>
        <dbReference type="EMBL" id="VAW52135.1"/>
    </source>
</evidence>
<dbReference type="EMBL" id="UOFD01000040">
    <property type="protein sequence ID" value="VAW52135.1"/>
    <property type="molecule type" value="Genomic_DNA"/>
</dbReference>
<name>A0A3B0W885_9ZZZZ</name>
<protein>
    <recommendedName>
        <fullName evidence="2">Methylase</fullName>
    </recommendedName>
</protein>
<dbReference type="Gene3D" id="3.40.50.150">
    <property type="entry name" value="Vaccinia Virus protein VP39"/>
    <property type="match status" value="1"/>
</dbReference>
<dbReference type="AlphaFoldDB" id="A0A3B0W885"/>
<organism evidence="1">
    <name type="scientific">hydrothermal vent metagenome</name>
    <dbReference type="NCBI Taxonomy" id="652676"/>
    <lineage>
        <taxon>unclassified sequences</taxon>
        <taxon>metagenomes</taxon>
        <taxon>ecological metagenomes</taxon>
    </lineage>
</organism>
<dbReference type="InterPro" id="IPR010342">
    <property type="entry name" value="DUF938"/>
</dbReference>